<keyword evidence="2" id="KW-0489">Methyltransferase</keyword>
<keyword evidence="3" id="KW-1185">Reference proteome</keyword>
<protein>
    <submittedName>
        <fullName evidence="2">Putative methyltransferase YcgJ</fullName>
        <ecNumber evidence="2">2.1.1.-</ecNumber>
    </submittedName>
</protein>
<dbReference type="InterPro" id="IPR013216">
    <property type="entry name" value="Methyltransf_11"/>
</dbReference>
<dbReference type="CDD" id="cd02440">
    <property type="entry name" value="AdoMet_MTases"/>
    <property type="match status" value="1"/>
</dbReference>
<dbReference type="KEGG" id="doe:DENOEST_1425"/>
<dbReference type="InterPro" id="IPR029063">
    <property type="entry name" value="SAM-dependent_MTases_sf"/>
</dbReference>
<dbReference type="Pfam" id="PF08241">
    <property type="entry name" value="Methyltransf_11"/>
    <property type="match status" value="1"/>
</dbReference>
<dbReference type="PANTHER" id="PTHR43591">
    <property type="entry name" value="METHYLTRANSFERASE"/>
    <property type="match status" value="1"/>
</dbReference>
<dbReference type="GO" id="GO:0008757">
    <property type="term" value="F:S-adenosylmethionine-dependent methyltransferase activity"/>
    <property type="evidence" value="ECO:0007669"/>
    <property type="project" value="InterPro"/>
</dbReference>
<dbReference type="Proteomes" id="UP000515733">
    <property type="component" value="Chromosome"/>
</dbReference>
<proteinExistence type="predicted"/>
<dbReference type="RefSeq" id="WP_145769693.1">
    <property type="nucleotide sequence ID" value="NZ_LR778301.1"/>
</dbReference>
<accession>A0A6S6XUR2</accession>
<organism evidence="2 3">
    <name type="scientific">Denitratisoma oestradiolicum</name>
    <dbReference type="NCBI Taxonomy" id="311182"/>
    <lineage>
        <taxon>Bacteria</taxon>
        <taxon>Pseudomonadati</taxon>
        <taxon>Pseudomonadota</taxon>
        <taxon>Betaproteobacteria</taxon>
        <taxon>Nitrosomonadales</taxon>
        <taxon>Sterolibacteriaceae</taxon>
        <taxon>Denitratisoma</taxon>
    </lineage>
</organism>
<dbReference type="GO" id="GO:0032259">
    <property type="term" value="P:methylation"/>
    <property type="evidence" value="ECO:0007669"/>
    <property type="project" value="UniProtKB-KW"/>
</dbReference>
<dbReference type="EMBL" id="LR778301">
    <property type="protein sequence ID" value="CAB1368590.1"/>
    <property type="molecule type" value="Genomic_DNA"/>
</dbReference>
<dbReference type="OrthoDB" id="932345at2"/>
<dbReference type="SUPFAM" id="SSF53335">
    <property type="entry name" value="S-adenosyl-L-methionine-dependent methyltransferases"/>
    <property type="match status" value="1"/>
</dbReference>
<sequence>MSKQKFGAEYFAGYRGTNMPWREFARQHLGVTPKVPALLKAVRLAKPDARILDVGCGLGGLLEQLESLRDDVNTYGIDLGTPPQFRSRGILLRGNVLRLPFADNSFDIVTCAHMLEHLQDPHLAVTELVRVCRPGGTIYLETPSPRATLLPFGFNFWDDPTHVRPHSKTSLLNLLETSACVPMACGTKKSLPAILLGLPYMLLGHFLNDPQARVLFPLYAFGCVVWAMGKKNAP</sequence>
<keyword evidence="2" id="KW-0808">Transferase</keyword>
<reference evidence="2 3" key="1">
    <citation type="submission" date="2020-03" db="EMBL/GenBank/DDBJ databases">
        <authorList>
            <consortium name="Genoscope - CEA"/>
            <person name="William W."/>
        </authorList>
    </citation>
    <scope>NUCLEOTIDE SEQUENCE [LARGE SCALE GENOMIC DNA]</scope>
    <source>
        <strain evidence="3">DSM 16959</strain>
    </source>
</reference>
<evidence type="ECO:0000259" key="1">
    <source>
        <dbReference type="Pfam" id="PF08241"/>
    </source>
</evidence>
<dbReference type="Gene3D" id="3.40.50.150">
    <property type="entry name" value="Vaccinia Virus protein VP39"/>
    <property type="match status" value="1"/>
</dbReference>
<evidence type="ECO:0000313" key="3">
    <source>
        <dbReference type="Proteomes" id="UP000515733"/>
    </source>
</evidence>
<dbReference type="AlphaFoldDB" id="A0A6S6XUR2"/>
<feature type="domain" description="Methyltransferase type 11" evidence="1">
    <location>
        <begin position="52"/>
        <end position="139"/>
    </location>
</feature>
<dbReference type="EC" id="2.1.1.-" evidence="2"/>
<evidence type="ECO:0000313" key="2">
    <source>
        <dbReference type="EMBL" id="CAB1368590.1"/>
    </source>
</evidence>
<name>A0A6S6XUR2_9PROT</name>
<gene>
    <name evidence="2" type="ORF">DENOEST_1425</name>
</gene>